<dbReference type="AlphaFoldDB" id="A0A1Q9EM68"/>
<dbReference type="EMBL" id="LSRX01000117">
    <property type="protein sequence ID" value="OLQ08451.1"/>
    <property type="molecule type" value="Genomic_DNA"/>
</dbReference>
<gene>
    <name evidence="1" type="ORF">AK812_SmicGene8036</name>
</gene>
<sequence>MFGMSEFTRGKVWGLNSRVIFLHILKKFGFLGATYSLHCRTTMETIGADRPDELFNRNARILGPHVM</sequence>
<reference evidence="1 2" key="1">
    <citation type="submission" date="2016-02" db="EMBL/GenBank/DDBJ databases">
        <title>Genome analysis of coral dinoflagellate symbionts highlights evolutionary adaptations to a symbiotic lifestyle.</title>
        <authorList>
            <person name="Aranda M."/>
            <person name="Li Y."/>
            <person name="Liew Y.J."/>
            <person name="Baumgarten S."/>
            <person name="Simakov O."/>
            <person name="Wilson M."/>
            <person name="Piel J."/>
            <person name="Ashoor H."/>
            <person name="Bougouffa S."/>
            <person name="Bajic V.B."/>
            <person name="Ryu T."/>
            <person name="Ravasi T."/>
            <person name="Bayer T."/>
            <person name="Micklem G."/>
            <person name="Kim H."/>
            <person name="Bhak J."/>
            <person name="Lajeunesse T.C."/>
            <person name="Voolstra C.R."/>
        </authorList>
    </citation>
    <scope>NUCLEOTIDE SEQUENCE [LARGE SCALE GENOMIC DNA]</scope>
    <source>
        <strain evidence="1 2">CCMP2467</strain>
    </source>
</reference>
<accession>A0A1Q9EM68</accession>
<name>A0A1Q9EM68_SYMMI</name>
<comment type="caution">
    <text evidence="1">The sequence shown here is derived from an EMBL/GenBank/DDBJ whole genome shotgun (WGS) entry which is preliminary data.</text>
</comment>
<evidence type="ECO:0000313" key="2">
    <source>
        <dbReference type="Proteomes" id="UP000186817"/>
    </source>
</evidence>
<keyword evidence="2" id="KW-1185">Reference proteome</keyword>
<protein>
    <submittedName>
        <fullName evidence="1">Uncharacterized protein</fullName>
    </submittedName>
</protein>
<dbReference type="Proteomes" id="UP000186817">
    <property type="component" value="Unassembled WGS sequence"/>
</dbReference>
<organism evidence="1 2">
    <name type="scientific">Symbiodinium microadriaticum</name>
    <name type="common">Dinoflagellate</name>
    <name type="synonym">Zooxanthella microadriatica</name>
    <dbReference type="NCBI Taxonomy" id="2951"/>
    <lineage>
        <taxon>Eukaryota</taxon>
        <taxon>Sar</taxon>
        <taxon>Alveolata</taxon>
        <taxon>Dinophyceae</taxon>
        <taxon>Suessiales</taxon>
        <taxon>Symbiodiniaceae</taxon>
        <taxon>Symbiodinium</taxon>
    </lineage>
</organism>
<proteinExistence type="predicted"/>
<evidence type="ECO:0000313" key="1">
    <source>
        <dbReference type="EMBL" id="OLQ08451.1"/>
    </source>
</evidence>